<dbReference type="EMBL" id="BAAANQ010000005">
    <property type="protein sequence ID" value="GAA2055355.1"/>
    <property type="molecule type" value="Genomic_DNA"/>
</dbReference>
<name>A0ABP5GTH4_9ACTN</name>
<evidence type="ECO:0000313" key="1">
    <source>
        <dbReference type="EMBL" id="GAA2055355.1"/>
    </source>
</evidence>
<sequence length="100" mass="11029">MGRALHMSSCHAAVRGIPAQWPISNKGPEWSRDIYDAPEASRYLPWKRGAGIADISPPHRHRIDTPAPGPTEAMCTVFPTVHLFPMPELASAMRLLTWGS</sequence>
<protein>
    <submittedName>
        <fullName evidence="1">Uncharacterized protein</fullName>
    </submittedName>
</protein>
<keyword evidence="2" id="KW-1185">Reference proteome</keyword>
<reference evidence="2" key="1">
    <citation type="journal article" date="2019" name="Int. J. Syst. Evol. Microbiol.">
        <title>The Global Catalogue of Microorganisms (GCM) 10K type strain sequencing project: providing services to taxonomists for standard genome sequencing and annotation.</title>
        <authorList>
            <consortium name="The Broad Institute Genomics Platform"/>
            <consortium name="The Broad Institute Genome Sequencing Center for Infectious Disease"/>
            <person name="Wu L."/>
            <person name="Ma J."/>
        </authorList>
    </citation>
    <scope>NUCLEOTIDE SEQUENCE [LARGE SCALE GENOMIC DNA]</scope>
    <source>
        <strain evidence="2">JCM 14549</strain>
    </source>
</reference>
<organism evidence="1 2">
    <name type="scientific">Streptomyces cheonanensis</name>
    <dbReference type="NCBI Taxonomy" id="312720"/>
    <lineage>
        <taxon>Bacteria</taxon>
        <taxon>Bacillati</taxon>
        <taxon>Actinomycetota</taxon>
        <taxon>Actinomycetes</taxon>
        <taxon>Kitasatosporales</taxon>
        <taxon>Streptomycetaceae</taxon>
        <taxon>Streptomyces</taxon>
    </lineage>
</organism>
<dbReference type="Proteomes" id="UP001403094">
    <property type="component" value="Unassembled WGS sequence"/>
</dbReference>
<proteinExistence type="predicted"/>
<gene>
    <name evidence="1" type="ORF">GCM10009757_32210</name>
</gene>
<comment type="caution">
    <text evidence="1">The sequence shown here is derived from an EMBL/GenBank/DDBJ whole genome shotgun (WGS) entry which is preliminary data.</text>
</comment>
<accession>A0ABP5GTH4</accession>
<evidence type="ECO:0000313" key="2">
    <source>
        <dbReference type="Proteomes" id="UP001403094"/>
    </source>
</evidence>